<sequence>MSQKIRVLHLIKSLGRGGAEKLIPETVLMHHKDKFEFHCIYFYHQEENIVDELEGAGVRVHLIPSGNLGLFFQISKVRKYLHAHGINLIHSHLPWAGILARLVGRNQSIPIVYTEHNTWDRYNKLSY</sequence>
<evidence type="ECO:0000313" key="2">
    <source>
        <dbReference type="EMBL" id="GHB23734.1"/>
    </source>
</evidence>
<dbReference type="InterPro" id="IPR028098">
    <property type="entry name" value="Glyco_trans_4-like_N"/>
</dbReference>
<gene>
    <name evidence="2" type="ORF">GCM10008106_00390</name>
</gene>
<proteinExistence type="predicted"/>
<name>A0A8J3CT57_9BACT</name>
<dbReference type="GO" id="GO:0016757">
    <property type="term" value="F:glycosyltransferase activity"/>
    <property type="evidence" value="ECO:0007669"/>
    <property type="project" value="UniProtKB-ARBA"/>
</dbReference>
<dbReference type="AlphaFoldDB" id="A0A8J3CT57"/>
<organism evidence="2 3">
    <name type="scientific">Mongoliitalea lutea</name>
    <dbReference type="NCBI Taxonomy" id="849756"/>
    <lineage>
        <taxon>Bacteria</taxon>
        <taxon>Pseudomonadati</taxon>
        <taxon>Bacteroidota</taxon>
        <taxon>Cytophagia</taxon>
        <taxon>Cytophagales</taxon>
        <taxon>Cyclobacteriaceae</taxon>
        <taxon>Mongoliitalea</taxon>
    </lineage>
</organism>
<protein>
    <recommendedName>
        <fullName evidence="1">Glycosyltransferase subfamily 4-like N-terminal domain-containing protein</fullName>
    </recommendedName>
</protein>
<dbReference type="EMBL" id="BMYF01000001">
    <property type="protein sequence ID" value="GHB23734.1"/>
    <property type="molecule type" value="Genomic_DNA"/>
</dbReference>
<dbReference type="Proteomes" id="UP000642809">
    <property type="component" value="Unassembled WGS sequence"/>
</dbReference>
<feature type="domain" description="Glycosyltransferase subfamily 4-like N-terminal" evidence="1">
    <location>
        <begin position="17"/>
        <end position="120"/>
    </location>
</feature>
<comment type="caution">
    <text evidence="2">The sequence shown here is derived from an EMBL/GenBank/DDBJ whole genome shotgun (WGS) entry which is preliminary data.</text>
</comment>
<evidence type="ECO:0000259" key="1">
    <source>
        <dbReference type="Pfam" id="PF13439"/>
    </source>
</evidence>
<dbReference type="RefSeq" id="WP_229800432.1">
    <property type="nucleotide sequence ID" value="NZ_BMYF01000001.1"/>
</dbReference>
<reference evidence="2" key="1">
    <citation type="journal article" date="2014" name="Int. J. Syst. Evol. Microbiol.">
        <title>Complete genome sequence of Corynebacterium casei LMG S-19264T (=DSM 44701T), isolated from a smear-ripened cheese.</title>
        <authorList>
            <consortium name="US DOE Joint Genome Institute (JGI-PGF)"/>
            <person name="Walter F."/>
            <person name="Albersmeier A."/>
            <person name="Kalinowski J."/>
            <person name="Ruckert C."/>
        </authorList>
    </citation>
    <scope>NUCLEOTIDE SEQUENCE</scope>
    <source>
        <strain evidence="2">KCTC 23224</strain>
    </source>
</reference>
<accession>A0A8J3CT57</accession>
<dbReference type="SUPFAM" id="SSF53756">
    <property type="entry name" value="UDP-Glycosyltransferase/glycogen phosphorylase"/>
    <property type="match status" value="1"/>
</dbReference>
<evidence type="ECO:0000313" key="3">
    <source>
        <dbReference type="Proteomes" id="UP000642809"/>
    </source>
</evidence>
<dbReference type="Pfam" id="PF13439">
    <property type="entry name" value="Glyco_transf_4"/>
    <property type="match status" value="1"/>
</dbReference>
<reference evidence="2" key="2">
    <citation type="submission" date="2020-09" db="EMBL/GenBank/DDBJ databases">
        <authorList>
            <person name="Sun Q."/>
            <person name="Kim S."/>
        </authorList>
    </citation>
    <scope>NUCLEOTIDE SEQUENCE</scope>
    <source>
        <strain evidence="2">KCTC 23224</strain>
    </source>
</reference>
<keyword evidence="3" id="KW-1185">Reference proteome</keyword>
<dbReference type="Gene3D" id="3.40.50.2000">
    <property type="entry name" value="Glycogen Phosphorylase B"/>
    <property type="match status" value="1"/>
</dbReference>